<dbReference type="Proteomes" id="UP000028824">
    <property type="component" value="Unassembled WGS sequence"/>
</dbReference>
<gene>
    <name evidence="1" type="ORF">CG50_01845</name>
</gene>
<dbReference type="AlphaFoldDB" id="A0A086XWU5"/>
<organism evidence="1 2">
    <name type="scientific">Paenirhodobacter enshiensis</name>
    <dbReference type="NCBI Taxonomy" id="1105367"/>
    <lineage>
        <taxon>Bacteria</taxon>
        <taxon>Pseudomonadati</taxon>
        <taxon>Pseudomonadota</taxon>
        <taxon>Alphaproteobacteria</taxon>
        <taxon>Rhodobacterales</taxon>
        <taxon>Rhodobacter group</taxon>
        <taxon>Paenirhodobacter</taxon>
    </lineage>
</organism>
<keyword evidence="2" id="KW-1185">Reference proteome</keyword>
<protein>
    <recommendedName>
        <fullName evidence="3">RNA polymerase alpha subunit C-terminal domain-containing protein</fullName>
    </recommendedName>
</protein>
<dbReference type="SUPFAM" id="SSF47789">
    <property type="entry name" value="C-terminal domain of RNA polymerase alpha subunit"/>
    <property type="match status" value="1"/>
</dbReference>
<sequence length="87" mass="9977">MTRYDDLLPGSSQEAAEVAALDINPRARNILLNMGITTLAELHKLTRERFMAEWRAGDRLWQQVAPYTAEAARHVRIVHPLRTRGLR</sequence>
<evidence type="ECO:0000313" key="1">
    <source>
        <dbReference type="EMBL" id="KFI26495.1"/>
    </source>
</evidence>
<reference evidence="1 2" key="1">
    <citation type="submission" date="2014-03" db="EMBL/GenBank/DDBJ databases">
        <title>Genome of Paenirhodobacter enshiensis DW2-9.</title>
        <authorList>
            <person name="Wang D."/>
            <person name="Wang G."/>
        </authorList>
    </citation>
    <scope>NUCLEOTIDE SEQUENCE [LARGE SCALE GENOMIC DNA]</scope>
    <source>
        <strain evidence="1 2">DW2-9</strain>
    </source>
</reference>
<name>A0A086XWU5_9RHOB</name>
<dbReference type="EMBL" id="JFZB01000014">
    <property type="protein sequence ID" value="KFI26495.1"/>
    <property type="molecule type" value="Genomic_DNA"/>
</dbReference>
<dbReference type="Gene3D" id="1.10.150.20">
    <property type="entry name" value="5' to 3' exonuclease, C-terminal subdomain"/>
    <property type="match status" value="1"/>
</dbReference>
<evidence type="ECO:0008006" key="3">
    <source>
        <dbReference type="Google" id="ProtNLM"/>
    </source>
</evidence>
<proteinExistence type="predicted"/>
<evidence type="ECO:0000313" key="2">
    <source>
        <dbReference type="Proteomes" id="UP000028824"/>
    </source>
</evidence>
<comment type="caution">
    <text evidence="1">The sequence shown here is derived from an EMBL/GenBank/DDBJ whole genome shotgun (WGS) entry which is preliminary data.</text>
</comment>
<dbReference type="RefSeq" id="WP_036637395.1">
    <property type="nucleotide sequence ID" value="NZ_JFZB01000014.1"/>
</dbReference>
<accession>A0A086XWU5</accession>